<evidence type="ECO:0000259" key="1">
    <source>
        <dbReference type="SMART" id="SM00954"/>
    </source>
</evidence>
<dbReference type="InterPro" id="IPR043519">
    <property type="entry name" value="NT_sf"/>
</dbReference>
<dbReference type="PANTHER" id="PTHR47837:SF2">
    <property type="entry name" value="GTP PYROPHOSPHOKINASE YWAC"/>
    <property type="match status" value="1"/>
</dbReference>
<dbReference type="InterPro" id="IPR052366">
    <property type="entry name" value="GTP_Pyrophosphokinase"/>
</dbReference>
<evidence type="ECO:0000313" key="2">
    <source>
        <dbReference type="EMBL" id="MCM0620633.1"/>
    </source>
</evidence>
<dbReference type="Proteomes" id="UP001139485">
    <property type="component" value="Unassembled WGS sequence"/>
</dbReference>
<protein>
    <submittedName>
        <fullName evidence="2">GTP pyrophosphokinase family protein</fullName>
    </submittedName>
</protein>
<dbReference type="Gene3D" id="1.10.287.860">
    <property type="entry name" value="Nucleotidyltransferase"/>
    <property type="match status" value="1"/>
</dbReference>
<comment type="caution">
    <text evidence="2">The sequence shown here is derived from an EMBL/GenBank/DDBJ whole genome shotgun (WGS) entry which is preliminary data.</text>
</comment>
<dbReference type="CDD" id="cd05399">
    <property type="entry name" value="NT_Rel-Spo_like"/>
    <property type="match status" value="1"/>
</dbReference>
<dbReference type="Gene3D" id="3.30.460.10">
    <property type="entry name" value="Beta Polymerase, domain 2"/>
    <property type="match status" value="1"/>
</dbReference>
<dbReference type="GO" id="GO:0015969">
    <property type="term" value="P:guanosine tetraphosphate metabolic process"/>
    <property type="evidence" value="ECO:0007669"/>
    <property type="project" value="InterPro"/>
</dbReference>
<sequence length="253" mass="28317">MTPADEPPLAVVVPEWWRGPSPEDMRRFMLEHRFGMEEVVTKLSILREEFAHLHTDNPIEHVSSRLKSIPSLVEKMQRKGIAAESGPSMTQIRERVTDIAGVRVVCSFVSDVYHVFDLLTAQSDVTVREVRDYITAPKGNGYRSLHALVEVPVFLSAGQVPVLVEVQLRTIAMDFWASLEHKIYYKYRREVPGDLLDGLRQAADTAASLDTTMEGLHQEIRGLEPLPAEVVARLQGGQGGDEALRDALKHLAD</sequence>
<reference evidence="2" key="1">
    <citation type="submission" date="2022-05" db="EMBL/GenBank/DDBJ databases">
        <authorList>
            <person name="Tuo L."/>
        </authorList>
    </citation>
    <scope>NUCLEOTIDE SEQUENCE</scope>
    <source>
        <strain evidence="2">BSK12Z-4</strain>
    </source>
</reference>
<keyword evidence="3" id="KW-1185">Reference proteome</keyword>
<feature type="domain" description="RelA/SpoT" evidence="1">
    <location>
        <begin position="64"/>
        <end position="191"/>
    </location>
</feature>
<dbReference type="RefSeq" id="WP_250827218.1">
    <property type="nucleotide sequence ID" value="NZ_JAMOIL010000011.1"/>
</dbReference>
<organism evidence="2 3">
    <name type="scientific">Nocardioides bruguierae</name>
    <dbReference type="NCBI Taxonomy" id="2945102"/>
    <lineage>
        <taxon>Bacteria</taxon>
        <taxon>Bacillati</taxon>
        <taxon>Actinomycetota</taxon>
        <taxon>Actinomycetes</taxon>
        <taxon>Propionibacteriales</taxon>
        <taxon>Nocardioidaceae</taxon>
        <taxon>Nocardioides</taxon>
    </lineage>
</organism>
<dbReference type="EMBL" id="JAMOIL010000011">
    <property type="protein sequence ID" value="MCM0620633.1"/>
    <property type="molecule type" value="Genomic_DNA"/>
</dbReference>
<dbReference type="PANTHER" id="PTHR47837">
    <property type="entry name" value="GTP PYROPHOSPHOKINASE YJBM"/>
    <property type="match status" value="1"/>
</dbReference>
<proteinExistence type="predicted"/>
<dbReference type="Pfam" id="PF04607">
    <property type="entry name" value="RelA_SpoT"/>
    <property type="match status" value="1"/>
</dbReference>
<dbReference type="AlphaFoldDB" id="A0A9X2IF12"/>
<accession>A0A9X2IF12</accession>
<dbReference type="InterPro" id="IPR007685">
    <property type="entry name" value="RelA_SpoT"/>
</dbReference>
<dbReference type="SMART" id="SM00954">
    <property type="entry name" value="RelA_SpoT"/>
    <property type="match status" value="1"/>
</dbReference>
<gene>
    <name evidence="2" type="ORF">M8330_10040</name>
</gene>
<name>A0A9X2IF12_9ACTN</name>
<evidence type="ECO:0000313" key="3">
    <source>
        <dbReference type="Proteomes" id="UP001139485"/>
    </source>
</evidence>
<dbReference type="SUPFAM" id="SSF81301">
    <property type="entry name" value="Nucleotidyltransferase"/>
    <property type="match status" value="1"/>
</dbReference>